<keyword evidence="8" id="KW-1185">Reference proteome</keyword>
<feature type="transmembrane region" description="Helical" evidence="5">
    <location>
        <begin position="41"/>
        <end position="64"/>
    </location>
</feature>
<dbReference type="Ensembl" id="ENSDCDT00010019331.1">
    <property type="protein sequence ID" value="ENSDCDP00010018257.1"/>
    <property type="gene ID" value="ENSDCDG00010008298.1"/>
</dbReference>
<evidence type="ECO:0000256" key="5">
    <source>
        <dbReference type="SAM" id="Phobius"/>
    </source>
</evidence>
<comment type="subcellular location">
    <subcellularLocation>
        <location evidence="1">Membrane</location>
        <topology evidence="1">Multi-pass membrane protein</topology>
    </subcellularLocation>
</comment>
<dbReference type="Pfam" id="PF07782">
    <property type="entry name" value="DC_STAMP"/>
    <property type="match status" value="1"/>
</dbReference>
<evidence type="ECO:0000256" key="2">
    <source>
        <dbReference type="ARBA" id="ARBA00022692"/>
    </source>
</evidence>
<dbReference type="GO" id="GO:0016020">
    <property type="term" value="C:membrane"/>
    <property type="evidence" value="ECO:0007669"/>
    <property type="project" value="UniProtKB-SubCell"/>
</dbReference>
<feature type="transmembrane region" description="Helical" evidence="5">
    <location>
        <begin position="76"/>
        <end position="95"/>
    </location>
</feature>
<evidence type="ECO:0000313" key="8">
    <source>
        <dbReference type="Proteomes" id="UP000694580"/>
    </source>
</evidence>
<reference evidence="7" key="2">
    <citation type="submission" date="2025-08" db="UniProtKB">
        <authorList>
            <consortium name="Ensembl"/>
        </authorList>
    </citation>
    <scope>IDENTIFICATION</scope>
</reference>
<evidence type="ECO:0000256" key="4">
    <source>
        <dbReference type="ARBA" id="ARBA00023136"/>
    </source>
</evidence>
<keyword evidence="4 5" id="KW-0472">Membrane</keyword>
<feature type="transmembrane region" description="Helical" evidence="5">
    <location>
        <begin position="375"/>
        <end position="396"/>
    </location>
</feature>
<proteinExistence type="predicted"/>
<reference evidence="7 8" key="1">
    <citation type="submission" date="2020-06" db="EMBL/GenBank/DDBJ databases">
        <authorList>
            <consortium name="Wellcome Sanger Institute Data Sharing"/>
        </authorList>
    </citation>
    <scope>NUCLEOTIDE SEQUENCE [LARGE SCALE GENOMIC DNA]</scope>
</reference>
<evidence type="ECO:0000256" key="3">
    <source>
        <dbReference type="ARBA" id="ARBA00022989"/>
    </source>
</evidence>
<sequence>FGLQSSLLKMGLGRYTDSVRAGAAFLWDAYSKPSPCSIWEFLSLLFVCFSVSCVTGGFLFQWLFGVLKYGYHTSGAATGLYMISTFVVIVLVHPLRCVLTITLPTVGTAQGRKVILSACVMLVLLNIVPNVAANVGAVIDLLKCTSRNVAHSFLNSSELMNLVKGNMVNVAVRAVQDQFSLVQSLKEFDQLTHIDVFKVMQRFRSVSEHIAQDFFQAFDLVQAAKLVANRTLAAFLVLYLFTESACYLKSYLISVKFDNHYITGQLKEMASENQVLMRAGDVKGTVDSSSCRIAKQELLSCLVPLAVVTLYFTLTIIVIGLDFLVYHLVTASVPWLLHIPPIEISLNVFYKVEHCYDGCLLFHDNCCRESPNRGVVFLLSLLFGLSYLMAFLEVYACRLRRKVAASFFRRQEKRRVDFLFKKFLAKQRGTDNGVYFIQANVSRNGVCDNQPSSQTGGHIELVHSNIFTSLVKDTEQ</sequence>
<dbReference type="GeneTree" id="ENSGT00940000153269"/>
<feature type="transmembrane region" description="Helical" evidence="5">
    <location>
        <begin position="115"/>
        <end position="139"/>
    </location>
</feature>
<dbReference type="AlphaFoldDB" id="A0AAY4BBW6"/>
<dbReference type="PANTHER" id="PTHR21041">
    <property type="entry name" value="DENDRITIC CELL-SPECIFIC TRANSMEMBRANE PROTEIN"/>
    <property type="match status" value="1"/>
</dbReference>
<dbReference type="Proteomes" id="UP000694580">
    <property type="component" value="Chromosome 10"/>
</dbReference>
<keyword evidence="3 5" id="KW-1133">Transmembrane helix</keyword>
<reference evidence="7" key="3">
    <citation type="submission" date="2025-09" db="UniProtKB">
        <authorList>
            <consortium name="Ensembl"/>
        </authorList>
    </citation>
    <scope>IDENTIFICATION</scope>
</reference>
<keyword evidence="2 5" id="KW-0812">Transmembrane</keyword>
<evidence type="ECO:0000259" key="6">
    <source>
        <dbReference type="Pfam" id="PF07782"/>
    </source>
</evidence>
<feature type="transmembrane region" description="Helical" evidence="5">
    <location>
        <begin position="302"/>
        <end position="329"/>
    </location>
</feature>
<dbReference type="PANTHER" id="PTHR21041:SF3">
    <property type="entry name" value="OSTEOCLAST STIMULATORY TRANSMEMBRANE PROTEIN"/>
    <property type="match status" value="1"/>
</dbReference>
<organism evidence="7 8">
    <name type="scientific">Denticeps clupeoides</name>
    <name type="common">denticle herring</name>
    <dbReference type="NCBI Taxonomy" id="299321"/>
    <lineage>
        <taxon>Eukaryota</taxon>
        <taxon>Metazoa</taxon>
        <taxon>Chordata</taxon>
        <taxon>Craniata</taxon>
        <taxon>Vertebrata</taxon>
        <taxon>Euteleostomi</taxon>
        <taxon>Actinopterygii</taxon>
        <taxon>Neopterygii</taxon>
        <taxon>Teleostei</taxon>
        <taxon>Clupei</taxon>
        <taxon>Clupeiformes</taxon>
        <taxon>Denticipitoidei</taxon>
        <taxon>Denticipitidae</taxon>
        <taxon>Denticeps</taxon>
    </lineage>
</organism>
<protein>
    <recommendedName>
        <fullName evidence="6">Dendritic cell-specific transmembrane protein-like domain-containing protein</fullName>
    </recommendedName>
</protein>
<evidence type="ECO:0000256" key="1">
    <source>
        <dbReference type="ARBA" id="ARBA00004141"/>
    </source>
</evidence>
<dbReference type="InterPro" id="IPR012858">
    <property type="entry name" value="DC_STAMP-like"/>
</dbReference>
<dbReference type="InterPro" id="IPR051856">
    <property type="entry name" value="CSR-E3_Ligase_Protein"/>
</dbReference>
<evidence type="ECO:0000313" key="7">
    <source>
        <dbReference type="Ensembl" id="ENSDCDP00010018257.1"/>
    </source>
</evidence>
<accession>A0AAY4BBW6</accession>
<feature type="domain" description="Dendritic cell-specific transmembrane protein-like" evidence="6">
    <location>
        <begin position="257"/>
        <end position="420"/>
    </location>
</feature>
<name>A0AAY4BBW6_9TELE</name>
<gene>
    <name evidence="7" type="primary">OCSTAMP</name>
</gene>